<dbReference type="HAMAP" id="MF_00984">
    <property type="entry name" value="SSB"/>
    <property type="match status" value="1"/>
</dbReference>
<dbReference type="GO" id="GO:0006264">
    <property type="term" value="P:mitochondrial DNA replication"/>
    <property type="evidence" value="ECO:0007669"/>
    <property type="project" value="TreeGrafter"/>
</dbReference>
<dbReference type="InterPro" id="IPR000424">
    <property type="entry name" value="Primosome_PriB/ssb"/>
</dbReference>
<dbReference type="NCBIfam" id="TIGR00621">
    <property type="entry name" value="ssb"/>
    <property type="match status" value="1"/>
</dbReference>
<dbReference type="PANTHER" id="PTHR10302:SF0">
    <property type="entry name" value="SINGLE-STRANDED DNA-BINDING PROTEIN, MITOCHONDRIAL"/>
    <property type="match status" value="1"/>
</dbReference>
<keyword evidence="3" id="KW-1185">Reference proteome</keyword>
<organism evidence="2 3">
    <name type="scientific">Allacma fusca</name>
    <dbReference type="NCBI Taxonomy" id="39272"/>
    <lineage>
        <taxon>Eukaryota</taxon>
        <taxon>Metazoa</taxon>
        <taxon>Ecdysozoa</taxon>
        <taxon>Arthropoda</taxon>
        <taxon>Hexapoda</taxon>
        <taxon>Collembola</taxon>
        <taxon>Symphypleona</taxon>
        <taxon>Sminthuridae</taxon>
        <taxon>Allacma</taxon>
    </lineage>
</organism>
<dbReference type="Pfam" id="PF00436">
    <property type="entry name" value="SSB"/>
    <property type="match status" value="1"/>
</dbReference>
<dbReference type="CDD" id="cd04496">
    <property type="entry name" value="SSB_OBF"/>
    <property type="match status" value="1"/>
</dbReference>
<dbReference type="GO" id="GO:0042645">
    <property type="term" value="C:mitochondrial nucleoid"/>
    <property type="evidence" value="ECO:0007669"/>
    <property type="project" value="TreeGrafter"/>
</dbReference>
<dbReference type="Proteomes" id="UP000708208">
    <property type="component" value="Unassembled WGS sequence"/>
</dbReference>
<evidence type="ECO:0000313" key="3">
    <source>
        <dbReference type="Proteomes" id="UP000708208"/>
    </source>
</evidence>
<keyword evidence="1" id="KW-0238">DNA-binding</keyword>
<name>A0A8J2LQG5_9HEXA</name>
<dbReference type="EMBL" id="CAJVCH010539498">
    <property type="protein sequence ID" value="CAG7826355.1"/>
    <property type="molecule type" value="Genomic_DNA"/>
</dbReference>
<dbReference type="OrthoDB" id="1078367at2759"/>
<dbReference type="FunFam" id="2.40.50.140:FF:000269">
    <property type="entry name" value="Single-stranded DNA-binding protein"/>
    <property type="match status" value="1"/>
</dbReference>
<sequence length="156" mass="17647">MFLAKVCRALPSGRLNIVGGCQQRLRSSTVTNTTPEPAEKRVEKTMNQVTLLGRVGQDPQKRGSEEHPVVVFSLATHNNYQQAGALLQKTDWHRICVFKPYLRESVYRYMSKGQRVLVQGRITYGDVQDEHGVSRTTTSIIADDVTFFSKPTENYD</sequence>
<evidence type="ECO:0000256" key="1">
    <source>
        <dbReference type="PROSITE-ProRule" id="PRU00252"/>
    </source>
</evidence>
<comment type="caution">
    <text evidence="2">The sequence shown here is derived from an EMBL/GenBank/DDBJ whole genome shotgun (WGS) entry which is preliminary data.</text>
</comment>
<dbReference type="PROSITE" id="PS50935">
    <property type="entry name" value="SSB"/>
    <property type="match status" value="1"/>
</dbReference>
<gene>
    <name evidence="2" type="ORF">AFUS01_LOCUS36410</name>
</gene>
<evidence type="ECO:0008006" key="4">
    <source>
        <dbReference type="Google" id="ProtNLM"/>
    </source>
</evidence>
<dbReference type="PANTHER" id="PTHR10302">
    <property type="entry name" value="SINGLE-STRANDED DNA-BINDING PROTEIN"/>
    <property type="match status" value="1"/>
</dbReference>
<proteinExistence type="inferred from homology"/>
<reference evidence="2" key="1">
    <citation type="submission" date="2021-06" db="EMBL/GenBank/DDBJ databases">
        <authorList>
            <person name="Hodson N. C."/>
            <person name="Mongue J. A."/>
            <person name="Jaron S. K."/>
        </authorList>
    </citation>
    <scope>NUCLEOTIDE SEQUENCE</scope>
</reference>
<dbReference type="AlphaFoldDB" id="A0A8J2LQG5"/>
<accession>A0A8J2LQG5</accession>
<dbReference type="InterPro" id="IPR011344">
    <property type="entry name" value="ssDNA-bd"/>
</dbReference>
<protein>
    <recommendedName>
        <fullName evidence="4">Single-stranded DNA-binding protein, mitochondrial</fullName>
    </recommendedName>
</protein>
<dbReference type="GO" id="GO:0003697">
    <property type="term" value="F:single-stranded DNA binding"/>
    <property type="evidence" value="ECO:0007669"/>
    <property type="project" value="InterPro"/>
</dbReference>
<evidence type="ECO:0000313" key="2">
    <source>
        <dbReference type="EMBL" id="CAG7826355.1"/>
    </source>
</evidence>